<dbReference type="OrthoDB" id="10000555at2"/>
<comment type="caution">
    <text evidence="1">The sequence shown here is derived from an EMBL/GenBank/DDBJ whole genome shotgun (WGS) entry which is preliminary data.</text>
</comment>
<keyword evidence="2" id="KW-1185">Reference proteome</keyword>
<evidence type="ECO:0000313" key="2">
    <source>
        <dbReference type="Proteomes" id="UP000321424"/>
    </source>
</evidence>
<sequence length="112" mass="11664">MTIKVDLEKLGTASKTLHKLSGEASDLDALQAVPIQVLLPFGGNSTLESVVAASLMALDVQTSLVPAVSGRLGEIGDLMHAVTVQFQKAEEASAVSLAATFTKSSGDWQKPK</sequence>
<evidence type="ECO:0000313" key="1">
    <source>
        <dbReference type="EMBL" id="GEM43524.1"/>
    </source>
</evidence>
<dbReference type="Proteomes" id="UP000321424">
    <property type="component" value="Unassembled WGS sequence"/>
</dbReference>
<proteinExistence type="predicted"/>
<name>A0A511MSF3_9NOCA</name>
<evidence type="ECO:0008006" key="3">
    <source>
        <dbReference type="Google" id="ProtNLM"/>
    </source>
</evidence>
<reference evidence="1 2" key="1">
    <citation type="submission" date="2019-07" db="EMBL/GenBank/DDBJ databases">
        <title>Whole genome shotgun sequence of Nocardia ninae NBRC 108245.</title>
        <authorList>
            <person name="Hosoyama A."/>
            <person name="Uohara A."/>
            <person name="Ohji S."/>
            <person name="Ichikawa N."/>
        </authorList>
    </citation>
    <scope>NUCLEOTIDE SEQUENCE [LARGE SCALE GENOMIC DNA]</scope>
    <source>
        <strain evidence="1 2">NBRC 108245</strain>
    </source>
</reference>
<organism evidence="1 2">
    <name type="scientific">Nocardia ninae NBRC 108245</name>
    <dbReference type="NCBI Taxonomy" id="1210091"/>
    <lineage>
        <taxon>Bacteria</taxon>
        <taxon>Bacillati</taxon>
        <taxon>Actinomycetota</taxon>
        <taxon>Actinomycetes</taxon>
        <taxon>Mycobacteriales</taxon>
        <taxon>Nocardiaceae</taxon>
        <taxon>Nocardia</taxon>
    </lineage>
</organism>
<accession>A0A511MSF3</accession>
<gene>
    <name evidence="1" type="ORF">NN4_80430</name>
</gene>
<dbReference type="RefSeq" id="WP_147142332.1">
    <property type="nucleotide sequence ID" value="NZ_BJXA01000102.1"/>
</dbReference>
<dbReference type="EMBL" id="BJXA01000102">
    <property type="protein sequence ID" value="GEM43524.1"/>
    <property type="molecule type" value="Genomic_DNA"/>
</dbReference>
<protein>
    <recommendedName>
        <fullName evidence="3">ESX-1 secretion-associated protein</fullName>
    </recommendedName>
</protein>
<dbReference type="AlphaFoldDB" id="A0A511MSF3"/>